<evidence type="ECO:0000313" key="2">
    <source>
        <dbReference type="Proteomes" id="UP000246702"/>
    </source>
</evidence>
<dbReference type="AlphaFoldDB" id="A0A317X5Z9"/>
<sequence>MAAYFLPYFSTYPDEDFDNSLFTFHGHLYTSNNDQIKAVISLSTGTKANIMRLDVFEKLGLEKEPTADILVPLQSAGNGESIKPVGIARSVCWAMKDEITDYVSDFYVVSGEHPFDVVIGNRDIINHRLLIFGSGYRYGSPRCHGNLPKLPGVQD</sequence>
<dbReference type="RefSeq" id="XP_025469823.1">
    <property type="nucleotide sequence ID" value="XM_025616774.1"/>
</dbReference>
<keyword evidence="2" id="KW-1185">Reference proteome</keyword>
<comment type="caution">
    <text evidence="1">The sequence shown here is derived from an EMBL/GenBank/DDBJ whole genome shotgun (WGS) entry which is preliminary data.</text>
</comment>
<dbReference type="CDD" id="cd00303">
    <property type="entry name" value="retropepsin_like"/>
    <property type="match status" value="1"/>
</dbReference>
<dbReference type="GeneID" id="37118917"/>
<dbReference type="EMBL" id="MSFK01000007">
    <property type="protein sequence ID" value="PWY93062.1"/>
    <property type="molecule type" value="Genomic_DNA"/>
</dbReference>
<dbReference type="InterPro" id="IPR021109">
    <property type="entry name" value="Peptidase_aspartic_dom_sf"/>
</dbReference>
<proteinExistence type="predicted"/>
<evidence type="ECO:0000313" key="1">
    <source>
        <dbReference type="EMBL" id="PWY93062.1"/>
    </source>
</evidence>
<gene>
    <name evidence="1" type="ORF">BO94DRAFT_615833</name>
</gene>
<protein>
    <submittedName>
        <fullName evidence="1">Uncharacterized protein</fullName>
    </submittedName>
</protein>
<reference evidence="1 2" key="1">
    <citation type="submission" date="2016-12" db="EMBL/GenBank/DDBJ databases">
        <title>The genomes of Aspergillus section Nigri reveals drivers in fungal speciation.</title>
        <authorList>
            <consortium name="DOE Joint Genome Institute"/>
            <person name="Vesth T.C."/>
            <person name="Nybo J."/>
            <person name="Theobald S."/>
            <person name="Brandl J."/>
            <person name="Frisvad J.C."/>
            <person name="Nielsen K.F."/>
            <person name="Lyhne E.K."/>
            <person name="Kogle M.E."/>
            <person name="Kuo A."/>
            <person name="Riley R."/>
            <person name="Clum A."/>
            <person name="Nolan M."/>
            <person name="Lipzen A."/>
            <person name="Salamov A."/>
            <person name="Henrissat B."/>
            <person name="Wiebenga A."/>
            <person name="De Vries R.P."/>
            <person name="Grigoriev I.V."/>
            <person name="Mortensen U.H."/>
            <person name="Andersen M.R."/>
            <person name="Baker S.E."/>
        </authorList>
    </citation>
    <scope>NUCLEOTIDE SEQUENCE [LARGE SCALE GENOMIC DNA]</scope>
    <source>
        <strain evidence="1 2">CBS 115572</strain>
    </source>
</reference>
<dbReference type="Proteomes" id="UP000246702">
    <property type="component" value="Unassembled WGS sequence"/>
</dbReference>
<dbReference type="Gene3D" id="2.40.70.10">
    <property type="entry name" value="Acid Proteases"/>
    <property type="match status" value="1"/>
</dbReference>
<name>A0A317X5Z9_9EURO</name>
<organism evidence="1 2">
    <name type="scientific">Aspergillus sclerotioniger CBS 115572</name>
    <dbReference type="NCBI Taxonomy" id="1450535"/>
    <lineage>
        <taxon>Eukaryota</taxon>
        <taxon>Fungi</taxon>
        <taxon>Dikarya</taxon>
        <taxon>Ascomycota</taxon>
        <taxon>Pezizomycotina</taxon>
        <taxon>Eurotiomycetes</taxon>
        <taxon>Eurotiomycetidae</taxon>
        <taxon>Eurotiales</taxon>
        <taxon>Aspergillaceae</taxon>
        <taxon>Aspergillus</taxon>
        <taxon>Aspergillus subgen. Circumdati</taxon>
    </lineage>
</organism>
<accession>A0A317X5Z9</accession>